<reference evidence="9 10" key="1">
    <citation type="submission" date="2018-11" db="EMBL/GenBank/DDBJ databases">
        <title>Sequencing the genomes of 1000 actinobacteria strains.</title>
        <authorList>
            <person name="Klenk H.-P."/>
        </authorList>
    </citation>
    <scope>NUCLEOTIDE SEQUENCE [LARGE SCALE GENOMIC DNA]</scope>
    <source>
        <strain evidence="9 10">DSM 14418</strain>
    </source>
</reference>
<keyword evidence="4 7" id="KW-0812">Transmembrane</keyword>
<sequence length="372" mass="38425">MVRWSVADKVPLGRRLMTARPARLVAGVLAIGLALMMILLLDGLWAGVQERATTYEDHLGAELVVVAPGTESLFSDRSTLPTEVADVVAAVPGVSGTSRARTMYTILELHGEKAAAAVVGFAPGGPGEPWDIADGRTPADGEIAVDRLLAEEHGLTLGDTLPLMGRSLTVVALTDDTAMFMTPLVFVTESTLTDVLGAAGTTGVVLVTTENPEATAERLRSQGLTVRTPAELAGAARELTTRIFGVPIRLMVAVAFAAGVLIVALVSYTVVAEHRRDLGVLKAIGAPAARLQFVTLTVTLGFSVVGGLVAVGLLAVARLAVTAWQPAFIVAVTPAALGRTAVAAAAMALLAAWVPARQVSRVDAATAFRSGS</sequence>
<dbReference type="Proteomes" id="UP000280726">
    <property type="component" value="Unassembled WGS sequence"/>
</dbReference>
<proteinExistence type="predicted"/>
<evidence type="ECO:0000259" key="8">
    <source>
        <dbReference type="Pfam" id="PF02687"/>
    </source>
</evidence>
<evidence type="ECO:0000256" key="1">
    <source>
        <dbReference type="ARBA" id="ARBA00004651"/>
    </source>
</evidence>
<dbReference type="InterPro" id="IPR051125">
    <property type="entry name" value="ABC-4/HrtB_transporter"/>
</dbReference>
<feature type="transmembrane region" description="Helical" evidence="7">
    <location>
        <begin position="24"/>
        <end position="48"/>
    </location>
</feature>
<evidence type="ECO:0000256" key="3">
    <source>
        <dbReference type="ARBA" id="ARBA00022475"/>
    </source>
</evidence>
<comment type="caution">
    <text evidence="9">The sequence shown here is derived from an EMBL/GenBank/DDBJ whole genome shotgun (WGS) entry which is preliminary data.</text>
</comment>
<keyword evidence="6 7" id="KW-0472">Membrane</keyword>
<keyword evidence="10" id="KW-1185">Reference proteome</keyword>
<name>A0A3N4ZS43_9MICO</name>
<evidence type="ECO:0000256" key="2">
    <source>
        <dbReference type="ARBA" id="ARBA00022448"/>
    </source>
</evidence>
<keyword evidence="5 7" id="KW-1133">Transmembrane helix</keyword>
<feature type="transmembrane region" description="Helical" evidence="7">
    <location>
        <begin position="250"/>
        <end position="272"/>
    </location>
</feature>
<feature type="transmembrane region" description="Helical" evidence="7">
    <location>
        <begin position="327"/>
        <end position="354"/>
    </location>
</feature>
<evidence type="ECO:0000256" key="4">
    <source>
        <dbReference type="ARBA" id="ARBA00022692"/>
    </source>
</evidence>
<evidence type="ECO:0000313" key="10">
    <source>
        <dbReference type="Proteomes" id="UP000280726"/>
    </source>
</evidence>
<dbReference type="Pfam" id="PF02687">
    <property type="entry name" value="FtsX"/>
    <property type="match status" value="1"/>
</dbReference>
<feature type="domain" description="ABC3 transporter permease C-terminal" evidence="8">
    <location>
        <begin position="250"/>
        <end position="362"/>
    </location>
</feature>
<dbReference type="PANTHER" id="PTHR43738:SF1">
    <property type="entry name" value="HEMIN TRANSPORT SYSTEM PERMEASE PROTEIN HRTB-RELATED"/>
    <property type="match status" value="1"/>
</dbReference>
<dbReference type="EMBL" id="RKRA01000001">
    <property type="protein sequence ID" value="RPF28292.1"/>
    <property type="molecule type" value="Genomic_DNA"/>
</dbReference>
<gene>
    <name evidence="9" type="ORF">EDD32_2815</name>
</gene>
<evidence type="ECO:0000256" key="6">
    <source>
        <dbReference type="ARBA" id="ARBA00023136"/>
    </source>
</evidence>
<keyword evidence="9" id="KW-0449">Lipoprotein</keyword>
<evidence type="ECO:0000313" key="9">
    <source>
        <dbReference type="EMBL" id="RPF28292.1"/>
    </source>
</evidence>
<feature type="transmembrane region" description="Helical" evidence="7">
    <location>
        <begin position="293"/>
        <end position="321"/>
    </location>
</feature>
<comment type="subcellular location">
    <subcellularLocation>
        <location evidence="1">Cell membrane</location>
        <topology evidence="1">Multi-pass membrane protein</topology>
    </subcellularLocation>
</comment>
<evidence type="ECO:0000256" key="5">
    <source>
        <dbReference type="ARBA" id="ARBA00022989"/>
    </source>
</evidence>
<organism evidence="9 10">
    <name type="scientific">Georgenia muralis</name>
    <dbReference type="NCBI Taxonomy" id="154117"/>
    <lineage>
        <taxon>Bacteria</taxon>
        <taxon>Bacillati</taxon>
        <taxon>Actinomycetota</taxon>
        <taxon>Actinomycetes</taxon>
        <taxon>Micrococcales</taxon>
        <taxon>Bogoriellaceae</taxon>
        <taxon>Georgenia</taxon>
    </lineage>
</organism>
<accession>A0A3N4ZS43</accession>
<dbReference type="PANTHER" id="PTHR43738">
    <property type="entry name" value="ABC TRANSPORTER, MEMBRANE PROTEIN"/>
    <property type="match status" value="1"/>
</dbReference>
<dbReference type="AlphaFoldDB" id="A0A3N4ZS43"/>
<protein>
    <submittedName>
        <fullName evidence="9">ABC-type lipoprotein release transport system permease subunit</fullName>
    </submittedName>
</protein>
<evidence type="ECO:0000256" key="7">
    <source>
        <dbReference type="SAM" id="Phobius"/>
    </source>
</evidence>
<keyword evidence="3" id="KW-1003">Cell membrane</keyword>
<dbReference type="InterPro" id="IPR003838">
    <property type="entry name" value="ABC3_permease_C"/>
</dbReference>
<dbReference type="GO" id="GO:0005886">
    <property type="term" value="C:plasma membrane"/>
    <property type="evidence" value="ECO:0007669"/>
    <property type="project" value="UniProtKB-SubCell"/>
</dbReference>
<keyword evidence="2" id="KW-0813">Transport</keyword>